<feature type="transmembrane region" description="Helical" evidence="1">
    <location>
        <begin position="99"/>
        <end position="132"/>
    </location>
</feature>
<keyword evidence="1" id="KW-0472">Membrane</keyword>
<comment type="caution">
    <text evidence="2">The sequence shown here is derived from an EMBL/GenBank/DDBJ whole genome shotgun (WGS) entry which is preliminary data.</text>
</comment>
<evidence type="ECO:0000313" key="3">
    <source>
        <dbReference type="Proteomes" id="UP000230154"/>
    </source>
</evidence>
<sequence>MLISAGEIISKSITLYRMHWKSFTEYLLYIGAPLVLSTGLSALVDPNSIGLLGLFFVVTIALYLFLMLVSISFIRAIADAYTGKKIMPVKEALKASTKFFWPAVFVMILTGLIIFGGFILVIVPGVLFMVWYAFGYYEVVLDGEQGWKALQTSRQLVLGRWWATLWRLVAPGFVFAILLFVGEGLFTLFGNIIAKSVPSLEDAVVLIVGLFILLLSLALSPLSSAAPTILYLELKKTPHAKTASPNE</sequence>
<proteinExistence type="predicted"/>
<dbReference type="Proteomes" id="UP000230154">
    <property type="component" value="Unassembled WGS sequence"/>
</dbReference>
<feature type="transmembrane region" description="Helical" evidence="1">
    <location>
        <begin position="203"/>
        <end position="222"/>
    </location>
</feature>
<organism evidence="2 3">
    <name type="scientific">Candidatus Magasanikbacteria bacterium CG10_big_fil_rev_8_21_14_0_10_47_10</name>
    <dbReference type="NCBI Taxonomy" id="1974652"/>
    <lineage>
        <taxon>Bacteria</taxon>
        <taxon>Candidatus Magasanikiibacteriota</taxon>
    </lineage>
</organism>
<gene>
    <name evidence="2" type="ORF">COU35_03335</name>
</gene>
<name>A0A2H0TQ59_9BACT</name>
<dbReference type="AlphaFoldDB" id="A0A2H0TQ59"/>
<reference evidence="3" key="1">
    <citation type="submission" date="2017-09" db="EMBL/GenBank/DDBJ databases">
        <title>Depth-based differentiation of microbial function through sediment-hosted aquifers and enrichment of novel symbionts in the deep terrestrial subsurface.</title>
        <authorList>
            <person name="Probst A.J."/>
            <person name="Ladd B."/>
            <person name="Jarett J.K."/>
            <person name="Geller-Mcgrath D.E."/>
            <person name="Sieber C.M.K."/>
            <person name="Emerson J.B."/>
            <person name="Anantharaman K."/>
            <person name="Thomas B.C."/>
            <person name="Malmstrom R."/>
            <person name="Stieglmeier M."/>
            <person name="Klingl A."/>
            <person name="Woyke T."/>
            <person name="Ryan C.M."/>
            <person name="Banfield J.F."/>
        </authorList>
    </citation>
    <scope>NUCLEOTIDE SEQUENCE [LARGE SCALE GENOMIC DNA]</scope>
</reference>
<evidence type="ECO:0000256" key="1">
    <source>
        <dbReference type="SAM" id="Phobius"/>
    </source>
</evidence>
<feature type="transmembrane region" description="Helical" evidence="1">
    <location>
        <begin position="26"/>
        <end position="44"/>
    </location>
</feature>
<keyword evidence="1" id="KW-1133">Transmembrane helix</keyword>
<accession>A0A2H0TQ59</accession>
<feature type="transmembrane region" description="Helical" evidence="1">
    <location>
        <begin position="50"/>
        <end position="78"/>
    </location>
</feature>
<evidence type="ECO:0000313" key="2">
    <source>
        <dbReference type="EMBL" id="PIR74300.1"/>
    </source>
</evidence>
<keyword evidence="1" id="KW-0812">Transmembrane</keyword>
<protein>
    <recommendedName>
        <fullName evidence="4">Glycerophosphoryl diester phosphodiesterase membrane domain-containing protein</fullName>
    </recommendedName>
</protein>
<evidence type="ECO:0008006" key="4">
    <source>
        <dbReference type="Google" id="ProtNLM"/>
    </source>
</evidence>
<feature type="transmembrane region" description="Helical" evidence="1">
    <location>
        <begin position="168"/>
        <end position="191"/>
    </location>
</feature>
<dbReference type="EMBL" id="PFCB01000023">
    <property type="protein sequence ID" value="PIR74300.1"/>
    <property type="molecule type" value="Genomic_DNA"/>
</dbReference>